<dbReference type="Proteomes" id="UP000189670">
    <property type="component" value="Unassembled WGS sequence"/>
</dbReference>
<evidence type="ECO:0000313" key="2">
    <source>
        <dbReference type="Proteomes" id="UP000189670"/>
    </source>
</evidence>
<dbReference type="AlphaFoldDB" id="A0A1V1P8Z0"/>
<evidence type="ECO:0000313" key="1">
    <source>
        <dbReference type="EMBL" id="ETR71321.1"/>
    </source>
</evidence>
<organism evidence="1 2">
    <name type="scientific">Candidatus Magnetoglobus multicellularis str. Araruama</name>
    <dbReference type="NCBI Taxonomy" id="890399"/>
    <lineage>
        <taxon>Bacteria</taxon>
        <taxon>Pseudomonadati</taxon>
        <taxon>Thermodesulfobacteriota</taxon>
        <taxon>Desulfobacteria</taxon>
        <taxon>Desulfobacterales</taxon>
        <taxon>Desulfobacteraceae</taxon>
        <taxon>Candidatus Magnetoglobus</taxon>
    </lineage>
</organism>
<accession>A0A1V1P8Z0</accession>
<proteinExistence type="predicted"/>
<protein>
    <recommendedName>
        <fullName evidence="3">GTPase domain-containing protein</fullName>
    </recommendedName>
</protein>
<evidence type="ECO:0008006" key="3">
    <source>
        <dbReference type="Google" id="ProtNLM"/>
    </source>
</evidence>
<name>A0A1V1P8Z0_9BACT</name>
<gene>
    <name evidence="1" type="ORF">OMM_08199</name>
</gene>
<comment type="caution">
    <text evidence="1">The sequence shown here is derived from an EMBL/GenBank/DDBJ whole genome shotgun (WGS) entry which is preliminary data.</text>
</comment>
<sequence>MTVPVGFGLASLLKVIPVIGATTGAIALPVTAGAMTYAVGKVFSQHFATGGTLLNFDPEKVKDYYREMFQEGKSYAQNLKPAPATA</sequence>
<dbReference type="EMBL" id="ATBP01000286">
    <property type="protein sequence ID" value="ETR71321.1"/>
    <property type="molecule type" value="Genomic_DNA"/>
</dbReference>
<reference evidence="2" key="1">
    <citation type="submission" date="2012-11" db="EMBL/GenBank/DDBJ databases">
        <authorList>
            <person name="Lucero-Rivera Y.E."/>
            <person name="Tovar-Ramirez D."/>
        </authorList>
    </citation>
    <scope>NUCLEOTIDE SEQUENCE [LARGE SCALE GENOMIC DNA]</scope>
    <source>
        <strain evidence="2">Araruama</strain>
    </source>
</reference>